<feature type="region of interest" description="Disordered" evidence="1">
    <location>
        <begin position="250"/>
        <end position="288"/>
    </location>
</feature>
<feature type="region of interest" description="Disordered" evidence="1">
    <location>
        <begin position="42"/>
        <end position="63"/>
    </location>
</feature>
<dbReference type="EMBL" id="JBBWUH010000009">
    <property type="protein sequence ID" value="KAK8157346.1"/>
    <property type="molecule type" value="Genomic_DNA"/>
</dbReference>
<proteinExistence type="predicted"/>
<feature type="region of interest" description="Disordered" evidence="1">
    <location>
        <begin position="170"/>
        <end position="225"/>
    </location>
</feature>
<feature type="compositionally biased region" description="Basic and acidic residues" evidence="1">
    <location>
        <begin position="187"/>
        <end position="201"/>
    </location>
</feature>
<organism evidence="2 3">
    <name type="scientific">Phyllosticta citrichinensis</name>
    <dbReference type="NCBI Taxonomy" id="1130410"/>
    <lineage>
        <taxon>Eukaryota</taxon>
        <taxon>Fungi</taxon>
        <taxon>Dikarya</taxon>
        <taxon>Ascomycota</taxon>
        <taxon>Pezizomycotina</taxon>
        <taxon>Dothideomycetes</taxon>
        <taxon>Dothideomycetes incertae sedis</taxon>
        <taxon>Botryosphaeriales</taxon>
        <taxon>Phyllostictaceae</taxon>
        <taxon>Phyllosticta</taxon>
    </lineage>
</organism>
<gene>
    <name evidence="2" type="ORF">IWX90DRAFT_320920</name>
</gene>
<feature type="compositionally biased region" description="Polar residues" evidence="1">
    <location>
        <begin position="132"/>
        <end position="147"/>
    </location>
</feature>
<dbReference type="Proteomes" id="UP001456524">
    <property type="component" value="Unassembled WGS sequence"/>
</dbReference>
<feature type="region of interest" description="Disordered" evidence="1">
    <location>
        <begin position="100"/>
        <end position="149"/>
    </location>
</feature>
<accession>A0ABR1XJV2</accession>
<keyword evidence="3" id="KW-1185">Reference proteome</keyword>
<reference evidence="2 3" key="1">
    <citation type="journal article" date="2022" name="G3 (Bethesda)">
        <title>Enemy or ally: a genomic approach to elucidate the lifestyle of Phyllosticta citrichinaensis.</title>
        <authorList>
            <person name="Buijs V.A."/>
            <person name="Groenewald J.Z."/>
            <person name="Haridas S."/>
            <person name="LaButti K.M."/>
            <person name="Lipzen A."/>
            <person name="Martin F.M."/>
            <person name="Barry K."/>
            <person name="Grigoriev I.V."/>
            <person name="Crous P.W."/>
            <person name="Seidl M.F."/>
        </authorList>
    </citation>
    <scope>NUCLEOTIDE SEQUENCE [LARGE SCALE GENOMIC DNA]</scope>
    <source>
        <strain evidence="2 3">CBS 129764</strain>
    </source>
</reference>
<protein>
    <submittedName>
        <fullName evidence="2">Uncharacterized protein</fullName>
    </submittedName>
</protein>
<evidence type="ECO:0000313" key="3">
    <source>
        <dbReference type="Proteomes" id="UP001456524"/>
    </source>
</evidence>
<feature type="compositionally biased region" description="Low complexity" evidence="1">
    <location>
        <begin position="121"/>
        <end position="131"/>
    </location>
</feature>
<comment type="caution">
    <text evidence="2">The sequence shown here is derived from an EMBL/GenBank/DDBJ whole genome shotgun (WGS) entry which is preliminary data.</text>
</comment>
<name>A0ABR1XJV2_9PEZI</name>
<feature type="compositionally biased region" description="Low complexity" evidence="1">
    <location>
        <begin position="250"/>
        <end position="266"/>
    </location>
</feature>
<feature type="compositionally biased region" description="Gly residues" evidence="1">
    <location>
        <begin position="103"/>
        <end position="117"/>
    </location>
</feature>
<evidence type="ECO:0000256" key="1">
    <source>
        <dbReference type="SAM" id="MobiDB-lite"/>
    </source>
</evidence>
<sequence>MRRGRACPRQPRGERVEGERRGWRLVDGVESSRVDWQQLRWAGGGRAGGRGGSGSSGLGRDSSWRTMETRCDDERKGLGGWCAVRGVRLRLRLRARTDLGVTDGSGQGQGQVQGGSGRAASLDLSPSLPLSRPTNRPEASNLGQDQTAIKPRCPHFARCPRAELPVAQESWRLETGRRPLSSQDSNDDNKTSKNKILDKRTSSRAHYYNTNKPHHPLCSRKGGIPNRPLAGESLLRGTHGTVRTNVRTTTITTTTPPSPAYSPSSPFDASSLARPFGSSAGVCANHRR</sequence>
<evidence type="ECO:0000313" key="2">
    <source>
        <dbReference type="EMBL" id="KAK8157346.1"/>
    </source>
</evidence>
<feature type="compositionally biased region" description="Gly residues" evidence="1">
    <location>
        <begin position="42"/>
        <end position="57"/>
    </location>
</feature>